<protein>
    <submittedName>
        <fullName evidence="2">Uncharacterized protein</fullName>
    </submittedName>
</protein>
<sequence length="65" mass="7870">MERSRAWRRTQARRKHGNDKPARRPEFKPEKNWKLMYTRADKLARARQLGMSYPISSTRQLLDQV</sequence>
<evidence type="ECO:0000313" key="3">
    <source>
        <dbReference type="Proteomes" id="UP000030949"/>
    </source>
</evidence>
<feature type="compositionally biased region" description="Basic residues" evidence="1">
    <location>
        <begin position="1"/>
        <end position="17"/>
    </location>
</feature>
<evidence type="ECO:0000313" key="2">
    <source>
        <dbReference type="EMBL" id="KHK64840.1"/>
    </source>
</evidence>
<organism evidence="2 3">
    <name type="scientific">Pseudomonas frederiksbergensis</name>
    <dbReference type="NCBI Taxonomy" id="104087"/>
    <lineage>
        <taxon>Bacteria</taxon>
        <taxon>Pseudomonadati</taxon>
        <taxon>Pseudomonadota</taxon>
        <taxon>Gammaproteobacteria</taxon>
        <taxon>Pseudomonadales</taxon>
        <taxon>Pseudomonadaceae</taxon>
        <taxon>Pseudomonas</taxon>
    </lineage>
</organism>
<feature type="compositionally biased region" description="Basic and acidic residues" evidence="1">
    <location>
        <begin position="18"/>
        <end position="30"/>
    </location>
</feature>
<proteinExistence type="predicted"/>
<accession>A0A0B1Z2J0</accession>
<comment type="caution">
    <text evidence="2">The sequence shown here is derived from an EMBL/GenBank/DDBJ whole genome shotgun (WGS) entry which is preliminary data.</text>
</comment>
<evidence type="ECO:0000256" key="1">
    <source>
        <dbReference type="SAM" id="MobiDB-lite"/>
    </source>
</evidence>
<dbReference type="AlphaFoldDB" id="A0A0B1Z2J0"/>
<dbReference type="Proteomes" id="UP000030949">
    <property type="component" value="Unassembled WGS sequence"/>
</dbReference>
<dbReference type="RefSeq" id="WP_039591242.1">
    <property type="nucleotide sequence ID" value="NZ_CP142104.1"/>
</dbReference>
<dbReference type="OrthoDB" id="8612200at2"/>
<reference evidence="3" key="1">
    <citation type="submission" date="2015-03" db="EMBL/GenBank/DDBJ databases">
        <title>Pseudomonas frederiksbergensis hydrocarbon degrader.</title>
        <authorList>
            <person name="Brown L.M."/>
            <person name="Ruiz O.N."/>
            <person name="Mueller S."/>
            <person name="Gunasekera T.S."/>
        </authorList>
    </citation>
    <scope>NUCLEOTIDE SEQUENCE [LARGE SCALE GENOMIC DNA]</scope>
    <source>
        <strain evidence="3">SI8</strain>
    </source>
</reference>
<name>A0A0B1Z2J0_9PSED</name>
<dbReference type="EMBL" id="JQGJ01000005">
    <property type="protein sequence ID" value="KHK64840.1"/>
    <property type="molecule type" value="Genomic_DNA"/>
</dbReference>
<feature type="region of interest" description="Disordered" evidence="1">
    <location>
        <begin position="1"/>
        <end position="30"/>
    </location>
</feature>
<gene>
    <name evidence="2" type="ORF">JZ00_11045</name>
</gene>